<organism evidence="1">
    <name type="scientific">marine sediment metagenome</name>
    <dbReference type="NCBI Taxonomy" id="412755"/>
    <lineage>
        <taxon>unclassified sequences</taxon>
        <taxon>metagenomes</taxon>
        <taxon>ecological metagenomes</taxon>
    </lineage>
</organism>
<dbReference type="AlphaFoldDB" id="A0A0F9EJ94"/>
<protein>
    <submittedName>
        <fullName evidence="1">Uncharacterized protein</fullName>
    </submittedName>
</protein>
<accession>A0A0F9EJ94</accession>
<comment type="caution">
    <text evidence="1">The sequence shown here is derived from an EMBL/GenBank/DDBJ whole genome shotgun (WGS) entry which is preliminary data.</text>
</comment>
<evidence type="ECO:0000313" key="1">
    <source>
        <dbReference type="EMBL" id="KKL44955.1"/>
    </source>
</evidence>
<gene>
    <name evidence="1" type="ORF">LCGC14_2360510</name>
</gene>
<dbReference type="EMBL" id="LAZR01034563">
    <property type="protein sequence ID" value="KKL44955.1"/>
    <property type="molecule type" value="Genomic_DNA"/>
</dbReference>
<reference evidence="1" key="1">
    <citation type="journal article" date="2015" name="Nature">
        <title>Complex archaea that bridge the gap between prokaryotes and eukaryotes.</title>
        <authorList>
            <person name="Spang A."/>
            <person name="Saw J.H."/>
            <person name="Jorgensen S.L."/>
            <person name="Zaremba-Niedzwiedzka K."/>
            <person name="Martijn J."/>
            <person name="Lind A.E."/>
            <person name="van Eijk R."/>
            <person name="Schleper C."/>
            <person name="Guy L."/>
            <person name="Ettema T.J."/>
        </authorList>
    </citation>
    <scope>NUCLEOTIDE SEQUENCE</scope>
</reference>
<name>A0A0F9EJ94_9ZZZZ</name>
<sequence length="130" mass="15974">MYTSTGRLIYDPRRPGLKEKTKWWCVLLVDREITRWCRWWVKKEHWIDLCQPSWDAHVSVIRGEKPHDEQMHLWRKYHGKVFEFKYSNRVVQNGNFWLVKVEAPELKAIREEFGFPSNWSLHLTIGRTWY</sequence>
<proteinExistence type="predicted"/>